<accession>A0ABN9QT85</accession>
<feature type="non-terminal residue" evidence="2">
    <location>
        <position position="1"/>
    </location>
</feature>
<gene>
    <name evidence="2" type="ORF">PCOR1329_LOCUS14707</name>
</gene>
<protein>
    <submittedName>
        <fullName evidence="2">Uncharacterized protein</fullName>
    </submittedName>
</protein>
<comment type="caution">
    <text evidence="2">The sequence shown here is derived from an EMBL/GenBank/DDBJ whole genome shotgun (WGS) entry which is preliminary data.</text>
</comment>
<dbReference type="EMBL" id="CAUYUJ010004419">
    <property type="protein sequence ID" value="CAK0809461.1"/>
    <property type="molecule type" value="Genomic_DNA"/>
</dbReference>
<evidence type="ECO:0000313" key="2">
    <source>
        <dbReference type="EMBL" id="CAK0809461.1"/>
    </source>
</evidence>
<proteinExistence type="predicted"/>
<name>A0ABN9QT85_9DINO</name>
<evidence type="ECO:0000313" key="3">
    <source>
        <dbReference type="Proteomes" id="UP001189429"/>
    </source>
</evidence>
<feature type="region of interest" description="Disordered" evidence="1">
    <location>
        <begin position="67"/>
        <end position="96"/>
    </location>
</feature>
<reference evidence="2" key="1">
    <citation type="submission" date="2023-10" db="EMBL/GenBank/DDBJ databases">
        <authorList>
            <person name="Chen Y."/>
            <person name="Shah S."/>
            <person name="Dougan E. K."/>
            <person name="Thang M."/>
            <person name="Chan C."/>
        </authorList>
    </citation>
    <scope>NUCLEOTIDE SEQUENCE [LARGE SCALE GENOMIC DNA]</scope>
</reference>
<evidence type="ECO:0000256" key="1">
    <source>
        <dbReference type="SAM" id="MobiDB-lite"/>
    </source>
</evidence>
<organism evidence="2 3">
    <name type="scientific">Prorocentrum cordatum</name>
    <dbReference type="NCBI Taxonomy" id="2364126"/>
    <lineage>
        <taxon>Eukaryota</taxon>
        <taxon>Sar</taxon>
        <taxon>Alveolata</taxon>
        <taxon>Dinophyceae</taxon>
        <taxon>Prorocentrales</taxon>
        <taxon>Prorocentraceae</taxon>
        <taxon>Prorocentrum</taxon>
    </lineage>
</organism>
<dbReference type="Proteomes" id="UP001189429">
    <property type="component" value="Unassembled WGS sequence"/>
</dbReference>
<sequence>VREENLGGYLSVEDEMLLRASGDQKTAVADTAQPLEQDAMAPYAWHPHDAMEPLAFGAGPAYRRAANSEAREENLGGDLSVEDEMLLRSQQPRLGR</sequence>
<keyword evidence="3" id="KW-1185">Reference proteome</keyword>